<dbReference type="KEGG" id="eba:p1B255"/>
<organism evidence="1 2">
    <name type="scientific">Aromatoleum aromaticum (strain DSM 19018 / LMG 30748 / EbN1)</name>
    <name type="common">Azoarcus sp. (strain EbN1)</name>
    <dbReference type="NCBI Taxonomy" id="76114"/>
    <lineage>
        <taxon>Bacteria</taxon>
        <taxon>Pseudomonadati</taxon>
        <taxon>Pseudomonadota</taxon>
        <taxon>Betaproteobacteria</taxon>
        <taxon>Rhodocyclales</taxon>
        <taxon>Rhodocyclaceae</taxon>
        <taxon>Aromatoleum</taxon>
    </lineage>
</organism>
<dbReference type="EMBL" id="CR555307">
    <property type="protein sequence ID" value="CAI10441.1"/>
    <property type="molecule type" value="Genomic_DNA"/>
</dbReference>
<dbReference type="AlphaFoldDB" id="Q5NWX3"/>
<gene>
    <name evidence="1" type="ORF">p1B255</name>
</gene>
<keyword evidence="2" id="KW-1185">Reference proteome</keyword>
<evidence type="ECO:0000313" key="2">
    <source>
        <dbReference type="Proteomes" id="UP000006552"/>
    </source>
</evidence>
<protein>
    <submittedName>
        <fullName evidence="1">Uncharacterized protein</fullName>
    </submittedName>
</protein>
<dbReference type="HOGENOM" id="CLU_2406959_0_0_4"/>
<proteinExistence type="predicted"/>
<name>Q5NWX3_AROAE</name>
<evidence type="ECO:0000313" key="1">
    <source>
        <dbReference type="EMBL" id="CAI10441.1"/>
    </source>
</evidence>
<keyword evidence="1" id="KW-0614">Plasmid</keyword>
<dbReference type="Proteomes" id="UP000006552">
    <property type="component" value="Plasmid 1"/>
</dbReference>
<sequence length="92" mass="10237">MLLTNFREHFHRLLRFIDCPIRITSHSAHPIFFPAPTAPQDNLSEKVSIHHGAVVPGIGFPLADAFIEHLHPRTPHCSAISGSILVLSSRLK</sequence>
<reference evidence="1 2" key="1">
    <citation type="journal article" date="2005" name="Arch. Microbiol.">
        <title>The genome sequence of an anaerobic aromatic-degrading denitrifying bacterium, strain EbN1.</title>
        <authorList>
            <person name="Rabus R."/>
            <person name="Kube M."/>
            <person name="Heider J."/>
            <person name="Beck A."/>
            <person name="Heitmann K."/>
            <person name="Widdel F."/>
            <person name="Reinhardt R."/>
        </authorList>
    </citation>
    <scope>NUCLEOTIDE SEQUENCE [LARGE SCALE GENOMIC DNA]</scope>
    <source>
        <strain evidence="1 2">EbN1</strain>
        <plasmid evidence="2">Plasmid pAzo1</plasmid>
    </source>
</reference>
<geneLocation type="plasmid" evidence="2">
    <name>pAzo1</name>
</geneLocation>
<accession>Q5NWX3</accession>